<sequence length="45" mass="5070">MRTVGAERKPAVATSVKKVIIAAIQAGWIKRVFASLLMIELWRLF</sequence>
<reference evidence="1" key="1">
    <citation type="submission" date="2020-05" db="EMBL/GenBank/DDBJ databases">
        <authorList>
            <person name="Chiriac C."/>
            <person name="Salcher M."/>
            <person name="Ghai R."/>
            <person name="Kavagutti S V."/>
        </authorList>
    </citation>
    <scope>NUCLEOTIDE SEQUENCE</scope>
</reference>
<proteinExistence type="predicted"/>
<name>A0A6J6BYR0_9ZZZZ</name>
<gene>
    <name evidence="1" type="ORF">UFOPK1380_01217</name>
    <name evidence="2" type="ORF">UFOPK4095_01233</name>
</gene>
<dbReference type="EMBL" id="CAEZSC010000114">
    <property type="protein sequence ID" value="CAB4543867.1"/>
    <property type="molecule type" value="Genomic_DNA"/>
</dbReference>
<evidence type="ECO:0000313" key="1">
    <source>
        <dbReference type="EMBL" id="CAB4543867.1"/>
    </source>
</evidence>
<accession>A0A6J6BYR0</accession>
<dbReference type="AlphaFoldDB" id="A0A6J6BYR0"/>
<organism evidence="1">
    <name type="scientific">freshwater metagenome</name>
    <dbReference type="NCBI Taxonomy" id="449393"/>
    <lineage>
        <taxon>unclassified sequences</taxon>
        <taxon>metagenomes</taxon>
        <taxon>ecological metagenomes</taxon>
    </lineage>
</organism>
<dbReference type="EMBL" id="CAFBPI010000117">
    <property type="protein sequence ID" value="CAB5024992.1"/>
    <property type="molecule type" value="Genomic_DNA"/>
</dbReference>
<protein>
    <submittedName>
        <fullName evidence="1">Unannotated protein</fullName>
    </submittedName>
</protein>
<evidence type="ECO:0000313" key="2">
    <source>
        <dbReference type="EMBL" id="CAB5024992.1"/>
    </source>
</evidence>